<accession>A0A1R0H5A5</accession>
<keyword evidence="1 8" id="KW-0723">Serine/threonine-protein kinase</keyword>
<keyword evidence="5 8" id="KW-0067">ATP-binding</keyword>
<keyword evidence="8" id="KW-0539">Nucleus</keyword>
<dbReference type="STRING" id="133383.A0A1R0H5A5"/>
<dbReference type="PANTHER" id="PTHR24054:SF0">
    <property type="entry name" value="CASEIN KINASE II SUBUNIT ALPHA"/>
    <property type="match status" value="1"/>
</dbReference>
<gene>
    <name evidence="10" type="ORF">AYI68_g1571</name>
</gene>
<protein>
    <recommendedName>
        <fullName evidence="8">Casein kinase II subunit alpha</fullName>
        <shortName evidence="8">CK II alpha</shortName>
        <ecNumber evidence="8">2.7.11.1</ecNumber>
    </recommendedName>
</protein>
<keyword evidence="2 8" id="KW-0808">Transferase</keyword>
<dbReference type="PROSITE" id="PS50011">
    <property type="entry name" value="PROTEIN_KINASE_DOM"/>
    <property type="match status" value="1"/>
</dbReference>
<comment type="caution">
    <text evidence="10">The sequence shown here is derived from an EMBL/GenBank/DDBJ whole genome shotgun (WGS) entry which is preliminary data.</text>
</comment>
<dbReference type="AlphaFoldDB" id="A0A1R0H5A5"/>
<dbReference type="PROSITE" id="PS00108">
    <property type="entry name" value="PROTEIN_KINASE_ST"/>
    <property type="match status" value="1"/>
</dbReference>
<proteinExistence type="inferred from homology"/>
<dbReference type="InterPro" id="IPR045216">
    <property type="entry name" value="CK2_alpha"/>
</dbReference>
<dbReference type="EC" id="2.7.11.1" evidence="8"/>
<dbReference type="GO" id="GO:0005829">
    <property type="term" value="C:cytosol"/>
    <property type="evidence" value="ECO:0007669"/>
    <property type="project" value="TreeGrafter"/>
</dbReference>
<dbReference type="GO" id="GO:0004674">
    <property type="term" value="F:protein serine/threonine kinase activity"/>
    <property type="evidence" value="ECO:0007669"/>
    <property type="project" value="UniProtKB-UniRule"/>
</dbReference>
<comment type="function">
    <text evidence="8">Catalytic subunit of a constitutively active serine/threonine-protein kinase complex that phosphorylates a large number of substrates containing acidic residues C-terminal to the phosphorylated serine or threonine.</text>
</comment>
<dbReference type="Gene3D" id="1.10.510.10">
    <property type="entry name" value="Transferase(Phosphotransferase) domain 1"/>
    <property type="match status" value="1"/>
</dbReference>
<organism evidence="10 11">
    <name type="scientific">Smittium mucronatum</name>
    <dbReference type="NCBI Taxonomy" id="133383"/>
    <lineage>
        <taxon>Eukaryota</taxon>
        <taxon>Fungi</taxon>
        <taxon>Fungi incertae sedis</taxon>
        <taxon>Zoopagomycota</taxon>
        <taxon>Kickxellomycotina</taxon>
        <taxon>Harpellomycetes</taxon>
        <taxon>Harpellales</taxon>
        <taxon>Legeriomycetaceae</taxon>
        <taxon>Smittium</taxon>
    </lineage>
</organism>
<evidence type="ECO:0000256" key="4">
    <source>
        <dbReference type="ARBA" id="ARBA00022777"/>
    </source>
</evidence>
<name>A0A1R0H5A5_9FUNG</name>
<keyword evidence="11" id="KW-1185">Reference proteome</keyword>
<comment type="catalytic activity">
    <reaction evidence="7 8">
        <text>L-seryl-[protein] + ATP = O-phospho-L-seryl-[protein] + ADP + H(+)</text>
        <dbReference type="Rhea" id="RHEA:17989"/>
        <dbReference type="Rhea" id="RHEA-COMP:9863"/>
        <dbReference type="Rhea" id="RHEA-COMP:11604"/>
        <dbReference type="ChEBI" id="CHEBI:15378"/>
        <dbReference type="ChEBI" id="CHEBI:29999"/>
        <dbReference type="ChEBI" id="CHEBI:30616"/>
        <dbReference type="ChEBI" id="CHEBI:83421"/>
        <dbReference type="ChEBI" id="CHEBI:456216"/>
        <dbReference type="EC" id="2.7.11.1"/>
    </reaction>
</comment>
<dbReference type="InterPro" id="IPR008271">
    <property type="entry name" value="Ser/Thr_kinase_AS"/>
</dbReference>
<dbReference type="GO" id="GO:0005956">
    <property type="term" value="C:protein kinase CK2 complex"/>
    <property type="evidence" value="ECO:0007669"/>
    <property type="project" value="TreeGrafter"/>
</dbReference>
<comment type="subunit">
    <text evidence="8">Heterotetramer.</text>
</comment>
<evidence type="ECO:0000256" key="6">
    <source>
        <dbReference type="ARBA" id="ARBA00047899"/>
    </source>
</evidence>
<dbReference type="OrthoDB" id="10020333at2759"/>
<comment type="catalytic activity">
    <reaction evidence="6 8">
        <text>L-threonyl-[protein] + ATP = O-phospho-L-threonyl-[protein] + ADP + H(+)</text>
        <dbReference type="Rhea" id="RHEA:46608"/>
        <dbReference type="Rhea" id="RHEA-COMP:11060"/>
        <dbReference type="Rhea" id="RHEA-COMP:11605"/>
        <dbReference type="ChEBI" id="CHEBI:15378"/>
        <dbReference type="ChEBI" id="CHEBI:30013"/>
        <dbReference type="ChEBI" id="CHEBI:30616"/>
        <dbReference type="ChEBI" id="CHEBI:61977"/>
        <dbReference type="ChEBI" id="CHEBI:456216"/>
        <dbReference type="EC" id="2.7.11.1"/>
    </reaction>
</comment>
<dbReference type="EMBL" id="LSSL01000556">
    <property type="protein sequence ID" value="OLY84268.1"/>
    <property type="molecule type" value="Genomic_DNA"/>
</dbReference>
<keyword evidence="10" id="KW-0132">Cell division</keyword>
<dbReference type="InterPro" id="IPR011009">
    <property type="entry name" value="Kinase-like_dom_sf"/>
</dbReference>
<keyword evidence="3 8" id="KW-0547">Nucleotide-binding</keyword>
<comment type="similarity">
    <text evidence="8">Belongs to the protein kinase superfamily. Ser/Thr protein kinase family. CK2 subfamily.</text>
</comment>
<keyword evidence="4 8" id="KW-0418">Kinase</keyword>
<evidence type="ECO:0000313" key="11">
    <source>
        <dbReference type="Proteomes" id="UP000187455"/>
    </source>
</evidence>
<dbReference type="GO" id="GO:0051301">
    <property type="term" value="P:cell division"/>
    <property type="evidence" value="ECO:0007669"/>
    <property type="project" value="UniProtKB-KW"/>
</dbReference>
<evidence type="ECO:0000256" key="7">
    <source>
        <dbReference type="ARBA" id="ARBA00048679"/>
    </source>
</evidence>
<dbReference type="GO" id="GO:0051726">
    <property type="term" value="P:regulation of cell cycle"/>
    <property type="evidence" value="ECO:0007669"/>
    <property type="project" value="TreeGrafter"/>
</dbReference>
<evidence type="ECO:0000256" key="2">
    <source>
        <dbReference type="ARBA" id="ARBA00022679"/>
    </source>
</evidence>
<dbReference type="GO" id="GO:0005634">
    <property type="term" value="C:nucleus"/>
    <property type="evidence" value="ECO:0007669"/>
    <property type="project" value="UniProtKB-SubCell"/>
</dbReference>
<dbReference type="GO" id="GO:0005524">
    <property type="term" value="F:ATP binding"/>
    <property type="evidence" value="ECO:0007669"/>
    <property type="project" value="UniProtKB-UniRule"/>
</dbReference>
<evidence type="ECO:0000256" key="8">
    <source>
        <dbReference type="RuleBase" id="RU369118"/>
    </source>
</evidence>
<dbReference type="SUPFAM" id="SSF56112">
    <property type="entry name" value="Protein kinase-like (PK-like)"/>
    <property type="match status" value="1"/>
</dbReference>
<dbReference type="Proteomes" id="UP000187455">
    <property type="component" value="Unassembled WGS sequence"/>
</dbReference>
<feature type="domain" description="Protein kinase" evidence="9">
    <location>
        <begin position="1"/>
        <end position="146"/>
    </location>
</feature>
<evidence type="ECO:0000256" key="1">
    <source>
        <dbReference type="ARBA" id="ARBA00022527"/>
    </source>
</evidence>
<dbReference type="PANTHER" id="PTHR24054">
    <property type="entry name" value="CASEIN KINASE II SUBUNIT ALPHA"/>
    <property type="match status" value="1"/>
</dbReference>
<dbReference type="GO" id="GO:0106310">
    <property type="term" value="F:protein serine kinase activity"/>
    <property type="evidence" value="ECO:0007669"/>
    <property type="project" value="UniProtKB-UniRule"/>
</dbReference>
<evidence type="ECO:0000256" key="5">
    <source>
        <dbReference type="ARBA" id="ARBA00022840"/>
    </source>
</evidence>
<reference evidence="10 11" key="1">
    <citation type="journal article" date="2016" name="Mol. Biol. Evol.">
        <title>Genome-Wide Survey of Gut Fungi (Harpellales) Reveals the First Horizontally Transferred Ubiquitin Gene from a Mosquito Host.</title>
        <authorList>
            <person name="Wang Y."/>
            <person name="White M.M."/>
            <person name="Kvist S."/>
            <person name="Moncalvo J.M."/>
        </authorList>
    </citation>
    <scope>NUCLEOTIDE SEQUENCE [LARGE SCALE GENOMIC DNA]</scope>
    <source>
        <strain evidence="10 11">ALG-7-W6</strain>
    </source>
</reference>
<evidence type="ECO:0000313" key="10">
    <source>
        <dbReference type="EMBL" id="OLY84268.1"/>
    </source>
</evidence>
<dbReference type="InterPro" id="IPR000719">
    <property type="entry name" value="Prot_kinase_dom"/>
</dbReference>
<sequence>MPYIKNEDFRSYYLNLPLDGIKYYFLSLFEALAFSHSKKIIHRDVKPSNFLYSVKKKHGVLVDFGLAEVPLIKTPLSLKSVTFTYKKSLTNLLFFFFLKLKKRESEQEAIQFERNNNSGMNPGIAARIYRRFDENGNPGVPRKDTR</sequence>
<keyword evidence="10" id="KW-0131">Cell cycle</keyword>
<comment type="subcellular location">
    <subcellularLocation>
        <location evidence="8">Nucleus</location>
    </subcellularLocation>
</comment>
<evidence type="ECO:0000256" key="3">
    <source>
        <dbReference type="ARBA" id="ARBA00022741"/>
    </source>
</evidence>
<dbReference type="Pfam" id="PF00069">
    <property type="entry name" value="Pkinase"/>
    <property type="match status" value="1"/>
</dbReference>
<evidence type="ECO:0000259" key="9">
    <source>
        <dbReference type="PROSITE" id="PS50011"/>
    </source>
</evidence>